<comment type="caution">
    <text evidence="1">The sequence shown here is derived from an EMBL/GenBank/DDBJ whole genome shotgun (WGS) entry which is preliminary data.</text>
</comment>
<keyword evidence="2" id="KW-1185">Reference proteome</keyword>
<organism evidence="1 2">
    <name type="scientific">Mesorhabditis spiculigera</name>
    <dbReference type="NCBI Taxonomy" id="96644"/>
    <lineage>
        <taxon>Eukaryota</taxon>
        <taxon>Metazoa</taxon>
        <taxon>Ecdysozoa</taxon>
        <taxon>Nematoda</taxon>
        <taxon>Chromadorea</taxon>
        <taxon>Rhabditida</taxon>
        <taxon>Rhabditina</taxon>
        <taxon>Rhabditomorpha</taxon>
        <taxon>Rhabditoidea</taxon>
        <taxon>Rhabditidae</taxon>
        <taxon>Mesorhabditinae</taxon>
        <taxon>Mesorhabditis</taxon>
    </lineage>
</organism>
<name>A0AA36C8E5_9BILA</name>
<proteinExistence type="predicted"/>
<dbReference type="AlphaFoldDB" id="A0AA36C8E5"/>
<feature type="non-terminal residue" evidence="1">
    <location>
        <position position="238"/>
    </location>
</feature>
<dbReference type="EMBL" id="CATQJA010000751">
    <property type="protein sequence ID" value="CAJ0563838.1"/>
    <property type="molecule type" value="Genomic_DNA"/>
</dbReference>
<accession>A0AA36C8E5</accession>
<gene>
    <name evidence="1" type="ORF">MSPICULIGERA_LOCUS2569</name>
</gene>
<protein>
    <submittedName>
        <fullName evidence="1">Uncharacterized protein</fullName>
    </submittedName>
</protein>
<dbReference type="Proteomes" id="UP001177023">
    <property type="component" value="Unassembled WGS sequence"/>
</dbReference>
<evidence type="ECO:0000313" key="2">
    <source>
        <dbReference type="Proteomes" id="UP001177023"/>
    </source>
</evidence>
<sequence>MSVNLRTIYIANSKAIMGMAVRMAKNWDSDLVVRADCSDLYLVTNFPHTIAIRGIEAQKLLFHNSTVRKLTLYAPLTDVLSIRCRALSIHFTNDELLFVLDRHSPVGGYDWFHGTEQFNLTPNVRQWIQASLSRWIKTFDGNTSNGPELRPRLGLTNTPQTCGWPKTPFLHQYPRHYVEKEKDTWFRIKRDDGQVLIVQCKFDHTCIWLSDRRLLQLGDVDGGDSALVELRDFVYCQE</sequence>
<reference evidence="1" key="1">
    <citation type="submission" date="2023-06" db="EMBL/GenBank/DDBJ databases">
        <authorList>
            <person name="Delattre M."/>
        </authorList>
    </citation>
    <scope>NUCLEOTIDE SEQUENCE</scope>
    <source>
        <strain evidence="1">AF72</strain>
    </source>
</reference>
<evidence type="ECO:0000313" key="1">
    <source>
        <dbReference type="EMBL" id="CAJ0563838.1"/>
    </source>
</evidence>